<comment type="caution">
    <text evidence="1">The sequence shown here is derived from an EMBL/GenBank/DDBJ whole genome shotgun (WGS) entry which is preliminary data.</text>
</comment>
<evidence type="ECO:0008006" key="3">
    <source>
        <dbReference type="Google" id="ProtNLM"/>
    </source>
</evidence>
<gene>
    <name evidence="1" type="ORF">DAY19_09945</name>
</gene>
<name>A0ABY0IL22_9BACT</name>
<evidence type="ECO:0000313" key="1">
    <source>
        <dbReference type="EMBL" id="RZF21997.1"/>
    </source>
</evidence>
<reference evidence="2" key="1">
    <citation type="journal article" date="2019" name="Int. J. Syst. Evol. Microbiol.">
        <title>Halobacteriovorax valvorus sp. nov., a novel prokaryotic predator isolated from coastal seawater of China.</title>
        <authorList>
            <person name="Chen M.-X."/>
        </authorList>
    </citation>
    <scope>NUCLEOTIDE SEQUENCE [LARGE SCALE GENOMIC DNA]</scope>
    <source>
        <strain evidence="2">BL9</strain>
    </source>
</reference>
<proteinExistence type="predicted"/>
<organism evidence="1 2">
    <name type="scientific">Halobacteriovorax vibrionivorans</name>
    <dbReference type="NCBI Taxonomy" id="2152716"/>
    <lineage>
        <taxon>Bacteria</taxon>
        <taxon>Pseudomonadati</taxon>
        <taxon>Bdellovibrionota</taxon>
        <taxon>Bacteriovoracia</taxon>
        <taxon>Bacteriovoracales</taxon>
        <taxon>Halobacteriovoraceae</taxon>
        <taxon>Halobacteriovorax</taxon>
    </lineage>
</organism>
<dbReference type="RefSeq" id="WP_115361952.1">
    <property type="nucleotide sequence ID" value="NZ_QDKL01000002.1"/>
</dbReference>
<sequence>MAQQLISKLTKDFNNKLKISSNEKPNYYAKIFENTLWFPKLVGRTLSSNEASNKPIETKKESFEVNVPEIAAKPQEAKIEVPIEDNPAPVKIEVEKKASSSLVKVDTSFTNLIQKYNENWKLETIPGYQDYQGEIDIIFFGLDEIEESEFPDFLPLSMIESDQDIMGRMIKAMKISSGRFIRVPFIKKDAKEFIFSCCAHFKPSLLVPLGAAATKLCLDKQVRLANVHGVFHSIQTEVDGKTQVIETMPLFHPKLLEVNESMKKTAWADMQKAIKFLTS</sequence>
<dbReference type="InterPro" id="IPR036895">
    <property type="entry name" value="Uracil-DNA_glycosylase-like_sf"/>
</dbReference>
<dbReference type="EMBL" id="QDKL01000002">
    <property type="protein sequence ID" value="RZF21997.1"/>
    <property type="molecule type" value="Genomic_DNA"/>
</dbReference>
<protein>
    <recommendedName>
        <fullName evidence="3">Uracil-DNA glycosylase-like domain-containing protein</fullName>
    </recommendedName>
</protein>
<dbReference type="Proteomes" id="UP000443582">
    <property type="component" value="Unassembled WGS sequence"/>
</dbReference>
<dbReference type="SUPFAM" id="SSF52141">
    <property type="entry name" value="Uracil-DNA glycosylase-like"/>
    <property type="match status" value="1"/>
</dbReference>
<dbReference type="Gene3D" id="3.40.470.10">
    <property type="entry name" value="Uracil-DNA glycosylase-like domain"/>
    <property type="match status" value="1"/>
</dbReference>
<accession>A0ABY0IL22</accession>
<keyword evidence="2" id="KW-1185">Reference proteome</keyword>
<evidence type="ECO:0000313" key="2">
    <source>
        <dbReference type="Proteomes" id="UP000443582"/>
    </source>
</evidence>